<dbReference type="OrthoDB" id="3240019at2"/>
<name>A0A1H9RZI5_FLAFI</name>
<reference evidence="2" key="1">
    <citation type="submission" date="2016-10" db="EMBL/GenBank/DDBJ databases">
        <authorList>
            <person name="Varghese N."/>
            <person name="Submissions S."/>
        </authorList>
    </citation>
    <scope>NUCLEOTIDE SEQUENCE [LARGE SCALE GENOMIC DNA]</scope>
    <source>
        <strain evidence="2">DSM 15719</strain>
    </source>
</reference>
<dbReference type="EMBL" id="FOFZ01000030">
    <property type="protein sequence ID" value="SER77785.1"/>
    <property type="molecule type" value="Genomic_DNA"/>
</dbReference>
<evidence type="ECO:0008006" key="3">
    <source>
        <dbReference type="Google" id="ProtNLM"/>
    </source>
</evidence>
<evidence type="ECO:0000313" key="1">
    <source>
        <dbReference type="EMBL" id="SER77785.1"/>
    </source>
</evidence>
<sequence>MRKESFKSAEQLIKNHLYTDDLKAYTTFDLTKIFQNKREEWNIADYRNQYHFMKFLEDAKILKNIKLKHQSTATIKQIYEEPDASLFNIALTIKKDGYLSNYTAMQIHQLTLQIPKSIYVSYSKSHSYPINPNDIELEQSSIDSAFSKSQRMTSESYKSEIDNTRFYFIQKGYIENNVGITTENNYSYTDLERTLIDIAIRPAYSGGVFEVLEAYEIARDKVDIYKINEYLLKLNYIYPYHQLIGFYMTKAGYDQKIIDDIFKKNITYNFYLTYNMSNKEFDSKWKIFYPKGF</sequence>
<keyword evidence="2" id="KW-1185">Reference proteome</keyword>
<accession>A0A1H9RZI5</accession>
<dbReference type="RefSeq" id="WP_074724756.1">
    <property type="nucleotide sequence ID" value="NZ_FOFZ01000030.1"/>
</dbReference>
<gene>
    <name evidence="1" type="ORF">SAMN05444355_1301</name>
</gene>
<organism evidence="1 2">
    <name type="scientific">Flavobacterium frigoris</name>
    <dbReference type="NCBI Taxonomy" id="229204"/>
    <lineage>
        <taxon>Bacteria</taxon>
        <taxon>Pseudomonadati</taxon>
        <taxon>Bacteroidota</taxon>
        <taxon>Flavobacteriia</taxon>
        <taxon>Flavobacteriales</taxon>
        <taxon>Flavobacteriaceae</taxon>
        <taxon>Flavobacterium</taxon>
    </lineage>
</organism>
<dbReference type="AlphaFoldDB" id="A0A1H9RZI5"/>
<evidence type="ECO:0000313" key="2">
    <source>
        <dbReference type="Proteomes" id="UP000183658"/>
    </source>
</evidence>
<proteinExistence type="predicted"/>
<protein>
    <recommendedName>
        <fullName evidence="3">AbiEi antitoxin C-terminal domain-containing protein</fullName>
    </recommendedName>
</protein>
<dbReference type="Proteomes" id="UP000183658">
    <property type="component" value="Unassembled WGS sequence"/>
</dbReference>